<gene>
    <name evidence="1" type="ORF">ZOSMA_223G00410</name>
</gene>
<protein>
    <submittedName>
        <fullName evidence="1">Uncharacterized protein</fullName>
    </submittedName>
</protein>
<reference evidence="2" key="1">
    <citation type="journal article" date="2016" name="Nature">
        <title>The genome of the seagrass Zostera marina reveals angiosperm adaptation to the sea.</title>
        <authorList>
            <person name="Olsen J.L."/>
            <person name="Rouze P."/>
            <person name="Verhelst B."/>
            <person name="Lin Y.-C."/>
            <person name="Bayer T."/>
            <person name="Collen J."/>
            <person name="Dattolo E."/>
            <person name="De Paoli E."/>
            <person name="Dittami S."/>
            <person name="Maumus F."/>
            <person name="Michel G."/>
            <person name="Kersting A."/>
            <person name="Lauritano C."/>
            <person name="Lohaus R."/>
            <person name="Toepel M."/>
            <person name="Tonon T."/>
            <person name="Vanneste K."/>
            <person name="Amirebrahimi M."/>
            <person name="Brakel J."/>
            <person name="Bostroem C."/>
            <person name="Chovatia M."/>
            <person name="Grimwood J."/>
            <person name="Jenkins J.W."/>
            <person name="Jueterbock A."/>
            <person name="Mraz A."/>
            <person name="Stam W.T."/>
            <person name="Tice H."/>
            <person name="Bornberg-Bauer E."/>
            <person name="Green P.J."/>
            <person name="Pearson G.A."/>
            <person name="Procaccini G."/>
            <person name="Duarte C.M."/>
            <person name="Schmutz J."/>
            <person name="Reusch T.B.H."/>
            <person name="Van de Peer Y."/>
        </authorList>
    </citation>
    <scope>NUCLEOTIDE SEQUENCE [LARGE SCALE GENOMIC DNA]</scope>
    <source>
        <strain evidence="2">cv. Finnish</strain>
    </source>
</reference>
<organism evidence="1 2">
    <name type="scientific">Zostera marina</name>
    <name type="common">Eelgrass</name>
    <dbReference type="NCBI Taxonomy" id="29655"/>
    <lineage>
        <taxon>Eukaryota</taxon>
        <taxon>Viridiplantae</taxon>
        <taxon>Streptophyta</taxon>
        <taxon>Embryophyta</taxon>
        <taxon>Tracheophyta</taxon>
        <taxon>Spermatophyta</taxon>
        <taxon>Magnoliopsida</taxon>
        <taxon>Liliopsida</taxon>
        <taxon>Zosteraceae</taxon>
        <taxon>Zostera</taxon>
    </lineage>
</organism>
<accession>A0A0K9PJ97</accession>
<evidence type="ECO:0000313" key="2">
    <source>
        <dbReference type="Proteomes" id="UP000036987"/>
    </source>
</evidence>
<evidence type="ECO:0000313" key="1">
    <source>
        <dbReference type="EMBL" id="KMZ69044.1"/>
    </source>
</evidence>
<proteinExistence type="predicted"/>
<name>A0A0K9PJ97_ZOSMR</name>
<comment type="caution">
    <text evidence="1">The sequence shown here is derived from an EMBL/GenBank/DDBJ whole genome shotgun (WGS) entry which is preliminary data.</text>
</comment>
<sequence>MSLSQTTPSFSTSELTSTNRSLTNCFFINSQSNSTVTSSSSRHLTLSTKFVEGSSFAIESKGSHEFVFRPIPCHSTGTCSIRRCLIFKIR</sequence>
<dbReference type="EMBL" id="LFYR01000794">
    <property type="protein sequence ID" value="KMZ69044.1"/>
    <property type="molecule type" value="Genomic_DNA"/>
</dbReference>
<keyword evidence="2" id="KW-1185">Reference proteome</keyword>
<dbReference type="Proteomes" id="UP000036987">
    <property type="component" value="Unassembled WGS sequence"/>
</dbReference>
<dbReference type="AlphaFoldDB" id="A0A0K9PJ97"/>